<feature type="region of interest" description="Disordered" evidence="1">
    <location>
        <begin position="31"/>
        <end position="59"/>
    </location>
</feature>
<dbReference type="EMBL" id="BGPR01002738">
    <property type="protein sequence ID" value="GBM78190.1"/>
    <property type="molecule type" value="Genomic_DNA"/>
</dbReference>
<evidence type="ECO:0000256" key="1">
    <source>
        <dbReference type="SAM" id="MobiDB-lite"/>
    </source>
</evidence>
<reference evidence="2 3" key="1">
    <citation type="journal article" date="2019" name="Sci. Rep.">
        <title>Orb-weaving spider Araneus ventricosus genome elucidates the spidroin gene catalogue.</title>
        <authorList>
            <person name="Kono N."/>
            <person name="Nakamura H."/>
            <person name="Ohtoshi R."/>
            <person name="Moran D.A.P."/>
            <person name="Shinohara A."/>
            <person name="Yoshida Y."/>
            <person name="Fujiwara M."/>
            <person name="Mori M."/>
            <person name="Tomita M."/>
            <person name="Arakawa K."/>
        </authorList>
    </citation>
    <scope>NUCLEOTIDE SEQUENCE [LARGE SCALE GENOMIC DNA]</scope>
</reference>
<organism evidence="2 3">
    <name type="scientific">Araneus ventricosus</name>
    <name type="common">Orbweaver spider</name>
    <name type="synonym">Epeira ventricosa</name>
    <dbReference type="NCBI Taxonomy" id="182803"/>
    <lineage>
        <taxon>Eukaryota</taxon>
        <taxon>Metazoa</taxon>
        <taxon>Ecdysozoa</taxon>
        <taxon>Arthropoda</taxon>
        <taxon>Chelicerata</taxon>
        <taxon>Arachnida</taxon>
        <taxon>Araneae</taxon>
        <taxon>Araneomorphae</taxon>
        <taxon>Entelegynae</taxon>
        <taxon>Araneoidea</taxon>
        <taxon>Araneidae</taxon>
        <taxon>Araneus</taxon>
    </lineage>
</organism>
<name>A0A4Y2IKR8_ARAVE</name>
<gene>
    <name evidence="2" type="ORF">AVEN_40502_1</name>
</gene>
<sequence length="100" mass="11507">MKHEHVSGKQTDNCTTEQLKSQVLLLRVKQAQRNSKRDFKKRSHSKVDRSAAIHVQSPKTIQHVPRRLTLLDRARLYYSSLTGRDVSMESSVHKSDLGKL</sequence>
<keyword evidence="3" id="KW-1185">Reference proteome</keyword>
<comment type="caution">
    <text evidence="2">The sequence shown here is derived from an EMBL/GenBank/DDBJ whole genome shotgun (WGS) entry which is preliminary data.</text>
</comment>
<dbReference type="Proteomes" id="UP000499080">
    <property type="component" value="Unassembled WGS sequence"/>
</dbReference>
<proteinExistence type="predicted"/>
<evidence type="ECO:0000313" key="2">
    <source>
        <dbReference type="EMBL" id="GBM78190.1"/>
    </source>
</evidence>
<dbReference type="AlphaFoldDB" id="A0A4Y2IKR8"/>
<accession>A0A4Y2IKR8</accession>
<protein>
    <submittedName>
        <fullName evidence="2">Uncharacterized protein</fullName>
    </submittedName>
</protein>
<evidence type="ECO:0000313" key="3">
    <source>
        <dbReference type="Proteomes" id="UP000499080"/>
    </source>
</evidence>